<proteinExistence type="predicted"/>
<dbReference type="EMBL" id="GBRH01283598">
    <property type="protein sequence ID" value="JAD14297.1"/>
    <property type="molecule type" value="Transcribed_RNA"/>
</dbReference>
<dbReference type="AlphaFoldDB" id="A0A0A9TPA7"/>
<organism evidence="1">
    <name type="scientific">Arundo donax</name>
    <name type="common">Giant reed</name>
    <name type="synonym">Donax arundinaceus</name>
    <dbReference type="NCBI Taxonomy" id="35708"/>
    <lineage>
        <taxon>Eukaryota</taxon>
        <taxon>Viridiplantae</taxon>
        <taxon>Streptophyta</taxon>
        <taxon>Embryophyta</taxon>
        <taxon>Tracheophyta</taxon>
        <taxon>Spermatophyta</taxon>
        <taxon>Magnoliopsida</taxon>
        <taxon>Liliopsida</taxon>
        <taxon>Poales</taxon>
        <taxon>Poaceae</taxon>
        <taxon>PACMAD clade</taxon>
        <taxon>Arundinoideae</taxon>
        <taxon>Arundineae</taxon>
        <taxon>Arundo</taxon>
    </lineage>
</organism>
<evidence type="ECO:0000313" key="1">
    <source>
        <dbReference type="EMBL" id="JAD14297.1"/>
    </source>
</evidence>
<reference evidence="1" key="1">
    <citation type="submission" date="2014-09" db="EMBL/GenBank/DDBJ databases">
        <authorList>
            <person name="Magalhaes I.L.F."/>
            <person name="Oliveira U."/>
            <person name="Santos F.R."/>
            <person name="Vidigal T.H.D.A."/>
            <person name="Brescovit A.D."/>
            <person name="Santos A.J."/>
        </authorList>
    </citation>
    <scope>NUCLEOTIDE SEQUENCE</scope>
    <source>
        <tissue evidence="1">Shoot tissue taken approximately 20 cm above the soil surface</tissue>
    </source>
</reference>
<sequence>MRCPPYLGAAPPAWRGAALPAKRPCFTTRRARGCVACGDAHPPSRGEAEQPARPCCGARDASGCAAREAVLCCSST</sequence>
<reference evidence="1" key="2">
    <citation type="journal article" date="2015" name="Data Brief">
        <title>Shoot transcriptome of the giant reed, Arundo donax.</title>
        <authorList>
            <person name="Barrero R.A."/>
            <person name="Guerrero F.D."/>
            <person name="Moolhuijzen P."/>
            <person name="Goolsby J.A."/>
            <person name="Tidwell J."/>
            <person name="Bellgard S.E."/>
            <person name="Bellgard M.I."/>
        </authorList>
    </citation>
    <scope>NUCLEOTIDE SEQUENCE</scope>
    <source>
        <tissue evidence="1">Shoot tissue taken approximately 20 cm above the soil surface</tissue>
    </source>
</reference>
<name>A0A0A9TPA7_ARUDO</name>
<accession>A0A0A9TPA7</accession>
<protein>
    <submittedName>
        <fullName evidence="1">Uncharacterized protein</fullName>
    </submittedName>
</protein>